<feature type="transmembrane region" description="Helical" evidence="2">
    <location>
        <begin position="156"/>
        <end position="177"/>
    </location>
</feature>
<proteinExistence type="predicted"/>
<evidence type="ECO:0000313" key="3">
    <source>
        <dbReference type="EMBL" id="MFC3105996.1"/>
    </source>
</evidence>
<dbReference type="EMBL" id="JBHRSS010000009">
    <property type="protein sequence ID" value="MFC3105996.1"/>
    <property type="molecule type" value="Genomic_DNA"/>
</dbReference>
<sequence>MSSSIQRIMSVLLAIACVLLIGWAGIRASDALLAARTSKLFDAERAVVQATVPSIRQDRIPNRLVRSVRGLVADPALDLEFLTVRNANNVTLVSRGRLGETGGWLSFINSRALRSWFYRVGSAEANRPIMRDARNVGFAHFGVSWTSIMYRAGMPLFIWATALLAGVIGLFGLVLRLSSAPPIADAREPTRMSHAPRAARDKSQSARVPLSRFARGGSAREAEFAPIADVRSPSRSADAPLKPARAPAASPQASAAPPADLPAPEPTAPAQPIEPSVAPLPPVAAEPAAKPTPPVVETTPDITAVESDPVEAPASETPAVAFEAPRVDARPKLGDSTLDLRFYPIWRGGSDMTPVLAGACAALAWRTGEAELVDADTLTRLAEKDGALRAFTQWIARRFSLLHGNWRTLELNTVPIVLPIPSAMLAFADAEAVWRDALRRTDRDPNDLILRLDYPVAAADQASLPLRRALPVSAHDDALPADCDVLCVDPVRVNGDARDWCARFDALDRPVLFGPVADPAAHREILAHERVLWFSEREEDVHSPRSFARLLARNTPAPI</sequence>
<accession>A0ABV7EVL9</accession>
<feature type="compositionally biased region" description="Pro residues" evidence="1">
    <location>
        <begin position="259"/>
        <end position="269"/>
    </location>
</feature>
<organism evidence="3 4">
    <name type="scientific">Salinisphaera aquimarina</name>
    <dbReference type="NCBI Taxonomy" id="2094031"/>
    <lineage>
        <taxon>Bacteria</taxon>
        <taxon>Pseudomonadati</taxon>
        <taxon>Pseudomonadota</taxon>
        <taxon>Gammaproteobacteria</taxon>
        <taxon>Salinisphaerales</taxon>
        <taxon>Salinisphaeraceae</taxon>
        <taxon>Salinisphaera</taxon>
    </lineage>
</organism>
<keyword evidence="2" id="KW-0812">Transmembrane</keyword>
<evidence type="ECO:0000313" key="4">
    <source>
        <dbReference type="Proteomes" id="UP001595462"/>
    </source>
</evidence>
<evidence type="ECO:0000256" key="2">
    <source>
        <dbReference type="SAM" id="Phobius"/>
    </source>
</evidence>
<gene>
    <name evidence="3" type="ORF">ACFOSU_19170</name>
</gene>
<keyword evidence="2" id="KW-1133">Transmembrane helix</keyword>
<comment type="caution">
    <text evidence="3">The sequence shown here is derived from an EMBL/GenBank/DDBJ whole genome shotgun (WGS) entry which is preliminary data.</text>
</comment>
<name>A0ABV7EVL9_9GAMM</name>
<dbReference type="Gene3D" id="3.20.20.450">
    <property type="entry name" value="EAL domain"/>
    <property type="match status" value="1"/>
</dbReference>
<keyword evidence="4" id="KW-1185">Reference proteome</keyword>
<protein>
    <submittedName>
        <fullName evidence="3">Uncharacterized protein</fullName>
    </submittedName>
</protein>
<dbReference type="InterPro" id="IPR035919">
    <property type="entry name" value="EAL_sf"/>
</dbReference>
<dbReference type="RefSeq" id="WP_380691552.1">
    <property type="nucleotide sequence ID" value="NZ_JBHRSS010000009.1"/>
</dbReference>
<reference evidence="4" key="1">
    <citation type="journal article" date="2019" name="Int. J. Syst. Evol. Microbiol.">
        <title>The Global Catalogue of Microorganisms (GCM) 10K type strain sequencing project: providing services to taxonomists for standard genome sequencing and annotation.</title>
        <authorList>
            <consortium name="The Broad Institute Genomics Platform"/>
            <consortium name="The Broad Institute Genome Sequencing Center for Infectious Disease"/>
            <person name="Wu L."/>
            <person name="Ma J."/>
        </authorList>
    </citation>
    <scope>NUCLEOTIDE SEQUENCE [LARGE SCALE GENOMIC DNA]</scope>
    <source>
        <strain evidence="4">KCTC 52640</strain>
    </source>
</reference>
<feature type="compositionally biased region" description="Pro residues" evidence="1">
    <location>
        <begin position="278"/>
        <end position="294"/>
    </location>
</feature>
<evidence type="ECO:0000256" key="1">
    <source>
        <dbReference type="SAM" id="MobiDB-lite"/>
    </source>
</evidence>
<dbReference type="Proteomes" id="UP001595462">
    <property type="component" value="Unassembled WGS sequence"/>
</dbReference>
<feature type="region of interest" description="Disordered" evidence="1">
    <location>
        <begin position="224"/>
        <end position="301"/>
    </location>
</feature>
<feature type="region of interest" description="Disordered" evidence="1">
    <location>
        <begin position="186"/>
        <end position="209"/>
    </location>
</feature>
<keyword evidence="2" id="KW-0472">Membrane</keyword>
<feature type="compositionally biased region" description="Low complexity" evidence="1">
    <location>
        <begin position="243"/>
        <end position="258"/>
    </location>
</feature>